<dbReference type="RefSeq" id="WP_092368479.1">
    <property type="nucleotide sequence ID" value="NZ_CAKXUV010000023.1"/>
</dbReference>
<dbReference type="PROSITE" id="PS51918">
    <property type="entry name" value="RADICAL_SAM"/>
    <property type="match status" value="1"/>
</dbReference>
<comment type="catalytic activity">
    <reaction evidence="9">
        <text>glycyl-[protein] + reduced [flavodoxin] + S-adenosyl-L-methionine = glycin-2-yl radical-[protein] + semiquinone [flavodoxin] + 5'-deoxyadenosine + L-methionine + H(+)</text>
        <dbReference type="Rhea" id="RHEA:61976"/>
        <dbReference type="Rhea" id="RHEA-COMP:10622"/>
        <dbReference type="Rhea" id="RHEA-COMP:14480"/>
        <dbReference type="Rhea" id="RHEA-COMP:15993"/>
        <dbReference type="Rhea" id="RHEA-COMP:15994"/>
        <dbReference type="ChEBI" id="CHEBI:15378"/>
        <dbReference type="ChEBI" id="CHEBI:17319"/>
        <dbReference type="ChEBI" id="CHEBI:29947"/>
        <dbReference type="ChEBI" id="CHEBI:32722"/>
        <dbReference type="ChEBI" id="CHEBI:57618"/>
        <dbReference type="ChEBI" id="CHEBI:57844"/>
        <dbReference type="ChEBI" id="CHEBI:59789"/>
        <dbReference type="ChEBI" id="CHEBI:140311"/>
    </reaction>
</comment>
<evidence type="ECO:0000256" key="4">
    <source>
        <dbReference type="ARBA" id="ARBA00022691"/>
    </source>
</evidence>
<dbReference type="PANTHER" id="PTHR30352">
    <property type="entry name" value="PYRUVATE FORMATE-LYASE-ACTIVATING ENZYME"/>
    <property type="match status" value="1"/>
</dbReference>
<evidence type="ECO:0000256" key="2">
    <source>
        <dbReference type="ARBA" id="ARBA00009777"/>
    </source>
</evidence>
<dbReference type="SFLD" id="SFLDG01066">
    <property type="entry name" value="organic_radical-activating_enz"/>
    <property type="match status" value="1"/>
</dbReference>
<evidence type="ECO:0000256" key="5">
    <source>
        <dbReference type="ARBA" id="ARBA00022723"/>
    </source>
</evidence>
<keyword evidence="6" id="KW-0560">Oxidoreductase</keyword>
<dbReference type="SFLD" id="SFLDS00029">
    <property type="entry name" value="Radical_SAM"/>
    <property type="match status" value="1"/>
</dbReference>
<evidence type="ECO:0000256" key="1">
    <source>
        <dbReference type="ARBA" id="ARBA00001966"/>
    </source>
</evidence>
<dbReference type="SUPFAM" id="SSF54862">
    <property type="entry name" value="4Fe-4S ferredoxins"/>
    <property type="match status" value="1"/>
</dbReference>
<protein>
    <submittedName>
        <fullName evidence="12">Pyruvate formate lyase activating enzyme</fullName>
    </submittedName>
</protein>
<dbReference type="Gene3D" id="3.20.20.70">
    <property type="entry name" value="Aldolase class I"/>
    <property type="match status" value="1"/>
</dbReference>
<dbReference type="InterPro" id="IPR017896">
    <property type="entry name" value="4Fe4S_Fe-S-bd"/>
</dbReference>
<dbReference type="NCBIfam" id="TIGR02494">
    <property type="entry name" value="PFLE_PFLC"/>
    <property type="match status" value="1"/>
</dbReference>
<evidence type="ECO:0000313" key="13">
    <source>
        <dbReference type="Proteomes" id="UP000198508"/>
    </source>
</evidence>
<keyword evidence="12" id="KW-0670">Pyruvate</keyword>
<dbReference type="InterPro" id="IPR040074">
    <property type="entry name" value="BssD/PflA/YjjW"/>
</dbReference>
<evidence type="ECO:0000259" key="11">
    <source>
        <dbReference type="PROSITE" id="PS51918"/>
    </source>
</evidence>
<dbReference type="InterPro" id="IPR034457">
    <property type="entry name" value="Organic_radical-activating"/>
</dbReference>
<keyword evidence="7" id="KW-0408">Iron</keyword>
<comment type="similarity">
    <text evidence="2">Belongs to the organic radical-activating enzymes family.</text>
</comment>
<dbReference type="PANTHER" id="PTHR30352:SF4">
    <property type="entry name" value="PYRUVATE FORMATE-LYASE 2-ACTIVATING ENZYME"/>
    <property type="match status" value="1"/>
</dbReference>
<keyword evidence="5" id="KW-0479">Metal-binding</keyword>
<dbReference type="InterPro" id="IPR058240">
    <property type="entry name" value="rSAM_sf"/>
</dbReference>
<dbReference type="GO" id="GO:0046872">
    <property type="term" value="F:metal ion binding"/>
    <property type="evidence" value="ECO:0007669"/>
    <property type="project" value="UniProtKB-KW"/>
</dbReference>
<evidence type="ECO:0000256" key="7">
    <source>
        <dbReference type="ARBA" id="ARBA00023004"/>
    </source>
</evidence>
<evidence type="ECO:0000259" key="10">
    <source>
        <dbReference type="PROSITE" id="PS51379"/>
    </source>
</evidence>
<dbReference type="GO" id="GO:0016829">
    <property type="term" value="F:lyase activity"/>
    <property type="evidence" value="ECO:0007669"/>
    <property type="project" value="UniProtKB-KW"/>
</dbReference>
<accession>A0A1I0J863</accession>
<organism evidence="12 13">
    <name type="scientific">Enterocloster lavalensis</name>
    <dbReference type="NCBI Taxonomy" id="460384"/>
    <lineage>
        <taxon>Bacteria</taxon>
        <taxon>Bacillati</taxon>
        <taxon>Bacillota</taxon>
        <taxon>Clostridia</taxon>
        <taxon>Lachnospirales</taxon>
        <taxon>Lachnospiraceae</taxon>
        <taxon>Enterocloster</taxon>
    </lineage>
</organism>
<dbReference type="Proteomes" id="UP000198508">
    <property type="component" value="Unassembled WGS sequence"/>
</dbReference>
<keyword evidence="13" id="KW-1185">Reference proteome</keyword>
<evidence type="ECO:0000256" key="9">
    <source>
        <dbReference type="ARBA" id="ARBA00047365"/>
    </source>
</evidence>
<proteinExistence type="inferred from homology"/>
<evidence type="ECO:0000256" key="6">
    <source>
        <dbReference type="ARBA" id="ARBA00023002"/>
    </source>
</evidence>
<dbReference type="STRING" id="460384.SAMN05216313_12742"/>
<dbReference type="PROSITE" id="PS01087">
    <property type="entry name" value="RADICAL_ACTIVATING"/>
    <property type="match status" value="1"/>
</dbReference>
<comment type="cofactor">
    <cofactor evidence="1">
        <name>[4Fe-4S] cluster</name>
        <dbReference type="ChEBI" id="CHEBI:49883"/>
    </cofactor>
</comment>
<dbReference type="InterPro" id="IPR013785">
    <property type="entry name" value="Aldolase_TIM"/>
</dbReference>
<dbReference type="Pfam" id="PF04055">
    <property type="entry name" value="Radical_SAM"/>
    <property type="match status" value="1"/>
</dbReference>
<dbReference type="GeneID" id="93280971"/>
<evidence type="ECO:0000313" key="12">
    <source>
        <dbReference type="EMBL" id="SEU06003.1"/>
    </source>
</evidence>
<dbReference type="SFLD" id="SFLDG01118">
    <property type="entry name" value="activating_enzymes__group_2"/>
    <property type="match status" value="1"/>
</dbReference>
<reference evidence="13" key="1">
    <citation type="submission" date="2016-10" db="EMBL/GenBank/DDBJ databases">
        <authorList>
            <person name="Varghese N."/>
            <person name="Submissions S."/>
        </authorList>
    </citation>
    <scope>NUCLEOTIDE SEQUENCE [LARGE SCALE GENOMIC DNA]</scope>
    <source>
        <strain evidence="13">NLAE-zl-G277</strain>
    </source>
</reference>
<dbReference type="GO" id="GO:0051539">
    <property type="term" value="F:4 iron, 4 sulfur cluster binding"/>
    <property type="evidence" value="ECO:0007669"/>
    <property type="project" value="UniProtKB-KW"/>
</dbReference>
<dbReference type="AlphaFoldDB" id="A0A1I0J863"/>
<dbReference type="EMBL" id="FOIM01000027">
    <property type="protein sequence ID" value="SEU06003.1"/>
    <property type="molecule type" value="Genomic_DNA"/>
</dbReference>
<keyword evidence="8" id="KW-0411">Iron-sulfur</keyword>
<keyword evidence="3" id="KW-0004">4Fe-4S</keyword>
<dbReference type="InterPro" id="IPR001989">
    <property type="entry name" value="Radical_activat_CS"/>
</dbReference>
<gene>
    <name evidence="12" type="ORF">SAMN05216313_12742</name>
</gene>
<dbReference type="InterPro" id="IPR007197">
    <property type="entry name" value="rSAM"/>
</dbReference>
<feature type="domain" description="Radical SAM core" evidence="11">
    <location>
        <begin position="14"/>
        <end position="297"/>
    </location>
</feature>
<sequence>MTGTIFDVRRFSTHDGGGIRTTMFMKGCPLSCVWCHNPEGISVKPRPLHFPTKCMGCGICCRLAEQGGMTREEDGVRIHPDRPEDWLALVDACPAGALAWDSRTVTVGQAVEELLKDRAFFKYGGGITLSGGEPLLQPEFAAAVLKRMQEEGVHTAMETSLYAGSEALRMVLPYLDLIYADVKICDRERHRRYVGASNEQILSNLELLLTSEKRDQAVIRTPLIPEYTAYQENIAGIARLLSGIYPDVTWELLNYNPLAEAKYHLVDREFCFKENPGRYTAEEMEAFARTARENGVRNVIVEG</sequence>
<evidence type="ECO:0000256" key="8">
    <source>
        <dbReference type="ARBA" id="ARBA00023014"/>
    </source>
</evidence>
<evidence type="ECO:0000256" key="3">
    <source>
        <dbReference type="ARBA" id="ARBA00022485"/>
    </source>
</evidence>
<dbReference type="InterPro" id="IPR012839">
    <property type="entry name" value="Organic_radical_activase"/>
</dbReference>
<dbReference type="SUPFAM" id="SSF102114">
    <property type="entry name" value="Radical SAM enzymes"/>
    <property type="match status" value="1"/>
</dbReference>
<dbReference type="PIRSF" id="PIRSF000371">
    <property type="entry name" value="PFL_act_enz"/>
    <property type="match status" value="1"/>
</dbReference>
<keyword evidence="12" id="KW-0456">Lyase</keyword>
<name>A0A1I0J863_9FIRM</name>
<dbReference type="PROSITE" id="PS51379">
    <property type="entry name" value="4FE4S_FER_2"/>
    <property type="match status" value="1"/>
</dbReference>
<feature type="domain" description="4Fe-4S ferredoxin-type" evidence="10">
    <location>
        <begin position="45"/>
        <end position="74"/>
    </location>
</feature>
<dbReference type="GO" id="GO:0016491">
    <property type="term" value="F:oxidoreductase activity"/>
    <property type="evidence" value="ECO:0007669"/>
    <property type="project" value="UniProtKB-KW"/>
</dbReference>
<keyword evidence="4" id="KW-0949">S-adenosyl-L-methionine</keyword>